<protein>
    <submittedName>
        <fullName evidence="1">Uncharacterized protein</fullName>
    </submittedName>
</protein>
<keyword evidence="2" id="KW-1185">Reference proteome</keyword>
<dbReference type="Proteomes" id="UP000299102">
    <property type="component" value="Unassembled WGS sequence"/>
</dbReference>
<organism evidence="1 2">
    <name type="scientific">Eumeta variegata</name>
    <name type="common">Bagworm moth</name>
    <name type="synonym">Eumeta japonica</name>
    <dbReference type="NCBI Taxonomy" id="151549"/>
    <lineage>
        <taxon>Eukaryota</taxon>
        <taxon>Metazoa</taxon>
        <taxon>Ecdysozoa</taxon>
        <taxon>Arthropoda</taxon>
        <taxon>Hexapoda</taxon>
        <taxon>Insecta</taxon>
        <taxon>Pterygota</taxon>
        <taxon>Neoptera</taxon>
        <taxon>Endopterygota</taxon>
        <taxon>Lepidoptera</taxon>
        <taxon>Glossata</taxon>
        <taxon>Ditrysia</taxon>
        <taxon>Tineoidea</taxon>
        <taxon>Psychidae</taxon>
        <taxon>Oiketicinae</taxon>
        <taxon>Eumeta</taxon>
    </lineage>
</organism>
<evidence type="ECO:0000313" key="2">
    <source>
        <dbReference type="Proteomes" id="UP000299102"/>
    </source>
</evidence>
<sequence length="92" mass="11107">MKGKRAIRSRWSPPYIDIYRSRGYSRKVTAEVVTLRLYPVTEWYFTSRVDPYSYCSQVDRSMALPRWKFSFEIRMVIEYKIALGGDRERGRR</sequence>
<evidence type="ECO:0000313" key="1">
    <source>
        <dbReference type="EMBL" id="GBP56001.1"/>
    </source>
</evidence>
<gene>
    <name evidence="1" type="ORF">EVAR_97422_1</name>
</gene>
<comment type="caution">
    <text evidence="1">The sequence shown here is derived from an EMBL/GenBank/DDBJ whole genome shotgun (WGS) entry which is preliminary data.</text>
</comment>
<reference evidence="1 2" key="1">
    <citation type="journal article" date="2019" name="Commun. Biol.">
        <title>The bagworm genome reveals a unique fibroin gene that provides high tensile strength.</title>
        <authorList>
            <person name="Kono N."/>
            <person name="Nakamura H."/>
            <person name="Ohtoshi R."/>
            <person name="Tomita M."/>
            <person name="Numata K."/>
            <person name="Arakawa K."/>
        </authorList>
    </citation>
    <scope>NUCLEOTIDE SEQUENCE [LARGE SCALE GENOMIC DNA]</scope>
</reference>
<name>A0A4C1WXA7_EUMVA</name>
<dbReference type="EMBL" id="BGZK01000683">
    <property type="protein sequence ID" value="GBP56001.1"/>
    <property type="molecule type" value="Genomic_DNA"/>
</dbReference>
<dbReference type="AlphaFoldDB" id="A0A4C1WXA7"/>
<proteinExistence type="predicted"/>
<accession>A0A4C1WXA7</accession>